<feature type="signal peptide" evidence="4">
    <location>
        <begin position="1"/>
        <end position="32"/>
    </location>
</feature>
<dbReference type="Proteomes" id="UP000234951">
    <property type="component" value="Unassembled WGS sequence"/>
</dbReference>
<protein>
    <submittedName>
        <fullName evidence="6">N-acetylmuramoyl-L-alanine amidase</fullName>
    </submittedName>
</protein>
<evidence type="ECO:0000259" key="5">
    <source>
        <dbReference type="PROSITE" id="PS51781"/>
    </source>
</evidence>
<dbReference type="Pfam" id="PF08239">
    <property type="entry name" value="SH3_3"/>
    <property type="match status" value="5"/>
</dbReference>
<gene>
    <name evidence="6" type="ORF">CU635_23010</name>
    <name evidence="7" type="ORF">CVD25_21510</name>
</gene>
<evidence type="ECO:0000256" key="1">
    <source>
        <dbReference type="ARBA" id="ARBA00022801"/>
    </source>
</evidence>
<evidence type="ECO:0000313" key="7">
    <source>
        <dbReference type="EMBL" id="PLR89323.1"/>
    </source>
</evidence>
<evidence type="ECO:0000313" key="9">
    <source>
        <dbReference type="Proteomes" id="UP000235114"/>
    </source>
</evidence>
<dbReference type="PANTHER" id="PTHR34408:SF1">
    <property type="entry name" value="GLYCOSYL HYDROLASE FAMILY 19 DOMAIN-CONTAINING PROTEIN HI_1415"/>
    <property type="match status" value="1"/>
</dbReference>
<evidence type="ECO:0000313" key="6">
    <source>
        <dbReference type="EMBL" id="PLR79487.1"/>
    </source>
</evidence>
<dbReference type="EMBL" id="PGVA01000101">
    <property type="protein sequence ID" value="PLR79487.1"/>
    <property type="molecule type" value="Genomic_DNA"/>
</dbReference>
<dbReference type="GO" id="GO:0071555">
    <property type="term" value="P:cell wall organization"/>
    <property type="evidence" value="ECO:0007669"/>
    <property type="project" value="UniProtKB-KW"/>
</dbReference>
<name>A0A2N5GFG0_9BACI</name>
<feature type="domain" description="SH3b" evidence="5">
    <location>
        <begin position="186"/>
        <end position="248"/>
    </location>
</feature>
<dbReference type="InterPro" id="IPR017293">
    <property type="entry name" value="N-acetylmuramoyl-L-ala_amidase"/>
</dbReference>
<evidence type="ECO:0000313" key="8">
    <source>
        <dbReference type="Proteomes" id="UP000234951"/>
    </source>
</evidence>
<dbReference type="GO" id="GO:0009253">
    <property type="term" value="P:peptidoglycan catabolic process"/>
    <property type="evidence" value="ECO:0007669"/>
    <property type="project" value="InterPro"/>
</dbReference>
<feature type="domain" description="SH3b" evidence="5">
    <location>
        <begin position="110"/>
        <end position="172"/>
    </location>
</feature>
<dbReference type="InterPro" id="IPR003646">
    <property type="entry name" value="SH3-like_bac-type"/>
</dbReference>
<sequence length="596" mass="64504">MIKGGICLKKNKLILFLTCILLITGTSQPRLADASGSSVTITASTLNVREGPGLSSKVVGKVKNGEKYSVKKVDGDWIQIKLDNGRNGWVANWHVSSDLKNSAERVAATSGTGSVTTDGLRMRKGPGTEFQVVAVLSNGQTVDILETNDNWTKIKTPDGEGWISKEYLTETAAPDQEKKRTNKSGKKSGTATVNLLNVRDQPSRQSSVVKKLEEGETFQIVSEKDGWMEISISGQTGWVSSEYVATNSRSKTKKAMEKSAAPDSNGVTATATADNLQVRAEGTFEAEVISSISKGEEYPILEEKNNWTKIEYESGSSGWVASWYLSKSARKSSKATKEEIKNSAVTILHDGTNIRSKPGVDHSVISRADQGTSFQVASMKNDWYEIELSNGSTGFIAGWLVSVNGPAPKIEKAGGEKHIKGKTIIIDPGHGGRDLGATGAAGTNENELTLTTAKLLYDKLKAAGANVILTRSNDTYKSLKARVKLAHSEGADAFISIHYDSIDDQTVRGMTSFYYHDYQKPLADSIHAAAAGRTTIKDRGVRHGDYLVLRENKQTAVLLELGYLSNPAEEILITSGTYQESIASGVFDGLTRYFKK</sequence>
<reference evidence="7 9" key="2">
    <citation type="submission" date="2017-12" db="EMBL/GenBank/DDBJ databases">
        <title>Comparative Functional Genomics of Dry Heat Resistant strains isolated from the Viking Spacecraft.</title>
        <authorList>
            <person name="Seuylemezian A."/>
            <person name="Cooper K."/>
            <person name="Vaishampayan P."/>
        </authorList>
    </citation>
    <scope>NUCLEOTIDE SEQUENCE [LARGE SCALE GENOMIC DNA]</scope>
    <source>
        <strain evidence="7 9">ATCC 29669</strain>
    </source>
</reference>
<dbReference type="Pfam" id="PF01520">
    <property type="entry name" value="Amidase_3"/>
    <property type="match status" value="1"/>
</dbReference>
<dbReference type="PROSITE" id="PS51781">
    <property type="entry name" value="SH3B"/>
    <property type="match status" value="5"/>
</dbReference>
<keyword evidence="1" id="KW-0378">Hydrolase</keyword>
<accession>A0A2N5GFG0</accession>
<dbReference type="SUPFAM" id="SSF50044">
    <property type="entry name" value="SH3-domain"/>
    <property type="match status" value="1"/>
</dbReference>
<proteinExistence type="predicted"/>
<evidence type="ECO:0000256" key="4">
    <source>
        <dbReference type="SAM" id="SignalP"/>
    </source>
</evidence>
<dbReference type="AlphaFoldDB" id="A0A2N5GFG0"/>
<dbReference type="GO" id="GO:0008745">
    <property type="term" value="F:N-acetylmuramoyl-L-alanine amidase activity"/>
    <property type="evidence" value="ECO:0007669"/>
    <property type="project" value="InterPro"/>
</dbReference>
<feature type="chain" id="PRO_5038596774" evidence="4">
    <location>
        <begin position="33"/>
        <end position="596"/>
    </location>
</feature>
<reference evidence="6 8" key="1">
    <citation type="submission" date="2017-11" db="EMBL/GenBank/DDBJ databases">
        <title>Comparitive Functional Genomics of Dry Heat Resistant strains isolated from the Viking Spacecraft.</title>
        <authorList>
            <person name="Seuylemezian A."/>
            <person name="Cooper K."/>
            <person name="Vaishampayan P."/>
        </authorList>
    </citation>
    <scope>NUCLEOTIDE SEQUENCE [LARGE SCALE GENOMIC DNA]</scope>
    <source>
        <strain evidence="6 8">M4.6</strain>
    </source>
</reference>
<evidence type="ECO:0000256" key="2">
    <source>
        <dbReference type="ARBA" id="ARBA00023316"/>
    </source>
</evidence>
<keyword evidence="4" id="KW-0732">Signal</keyword>
<comment type="caution">
    <text evidence="6">The sequence shown here is derived from an EMBL/GenBank/DDBJ whole genome shotgun (WGS) entry which is preliminary data.</text>
</comment>
<feature type="domain" description="SH3b" evidence="5">
    <location>
        <begin position="36"/>
        <end position="98"/>
    </location>
</feature>
<dbReference type="CDD" id="cd02696">
    <property type="entry name" value="MurNAc-LAA"/>
    <property type="match status" value="1"/>
</dbReference>
<dbReference type="RefSeq" id="WP_101579661.1">
    <property type="nucleotide sequence ID" value="NZ_PGVA01000101.1"/>
</dbReference>
<dbReference type="Gene3D" id="3.40.630.40">
    <property type="entry name" value="Zn-dependent exopeptidases"/>
    <property type="match status" value="1"/>
</dbReference>
<dbReference type="InterPro" id="IPR052354">
    <property type="entry name" value="Cell_Wall_Dynamics_Protein"/>
</dbReference>
<dbReference type="PIRSF" id="PIRSF037846">
    <property type="entry name" value="Autolysin_YrvJ_prd"/>
    <property type="match status" value="1"/>
</dbReference>
<dbReference type="InterPro" id="IPR036028">
    <property type="entry name" value="SH3-like_dom_sf"/>
</dbReference>
<dbReference type="SMART" id="SM00287">
    <property type="entry name" value="SH3b"/>
    <property type="match status" value="5"/>
</dbReference>
<dbReference type="PANTHER" id="PTHR34408">
    <property type="entry name" value="FAMILY PROTEIN, PUTATIVE-RELATED"/>
    <property type="match status" value="1"/>
</dbReference>
<dbReference type="SUPFAM" id="SSF53187">
    <property type="entry name" value="Zn-dependent exopeptidases"/>
    <property type="match status" value="1"/>
</dbReference>
<feature type="region of interest" description="Disordered" evidence="3">
    <location>
        <begin position="173"/>
        <end position="209"/>
    </location>
</feature>
<dbReference type="Gene3D" id="2.30.30.40">
    <property type="entry name" value="SH3 Domains"/>
    <property type="match status" value="5"/>
</dbReference>
<dbReference type="EMBL" id="PGVD01000084">
    <property type="protein sequence ID" value="PLR89323.1"/>
    <property type="molecule type" value="Genomic_DNA"/>
</dbReference>
<dbReference type="SMART" id="SM00646">
    <property type="entry name" value="Ami_3"/>
    <property type="match status" value="1"/>
</dbReference>
<keyword evidence="2" id="KW-0961">Cell wall biogenesis/degradation</keyword>
<feature type="domain" description="SH3b" evidence="5">
    <location>
        <begin position="340"/>
        <end position="404"/>
    </location>
</feature>
<organism evidence="6 8">
    <name type="scientific">Bacillus canaveralius</name>
    <dbReference type="NCBI Taxonomy" id="1403243"/>
    <lineage>
        <taxon>Bacteria</taxon>
        <taxon>Bacillati</taxon>
        <taxon>Bacillota</taxon>
        <taxon>Bacilli</taxon>
        <taxon>Bacillales</taxon>
        <taxon>Bacillaceae</taxon>
        <taxon>Bacillus</taxon>
    </lineage>
</organism>
<keyword evidence="9" id="KW-1185">Reference proteome</keyword>
<evidence type="ECO:0000256" key="3">
    <source>
        <dbReference type="SAM" id="MobiDB-lite"/>
    </source>
</evidence>
<feature type="domain" description="SH3b" evidence="5">
    <location>
        <begin position="266"/>
        <end position="329"/>
    </location>
</feature>
<dbReference type="InterPro" id="IPR002508">
    <property type="entry name" value="MurNAc-LAA_cat"/>
</dbReference>
<dbReference type="Proteomes" id="UP000235114">
    <property type="component" value="Unassembled WGS sequence"/>
</dbReference>